<dbReference type="OrthoDB" id="2686689at2759"/>
<name>A0A0C9U2S8_SPHS4</name>
<evidence type="ECO:0000313" key="2">
    <source>
        <dbReference type="Proteomes" id="UP000054279"/>
    </source>
</evidence>
<accession>A0A0C9U2S8</accession>
<gene>
    <name evidence="1" type="ORF">M422DRAFT_260315</name>
</gene>
<evidence type="ECO:0000313" key="1">
    <source>
        <dbReference type="EMBL" id="KIJ37158.1"/>
    </source>
</evidence>
<reference evidence="1 2" key="1">
    <citation type="submission" date="2014-06" db="EMBL/GenBank/DDBJ databases">
        <title>Evolutionary Origins and Diversification of the Mycorrhizal Mutualists.</title>
        <authorList>
            <consortium name="DOE Joint Genome Institute"/>
            <consortium name="Mycorrhizal Genomics Consortium"/>
            <person name="Kohler A."/>
            <person name="Kuo A."/>
            <person name="Nagy L.G."/>
            <person name="Floudas D."/>
            <person name="Copeland A."/>
            <person name="Barry K.W."/>
            <person name="Cichocki N."/>
            <person name="Veneault-Fourrey C."/>
            <person name="LaButti K."/>
            <person name="Lindquist E.A."/>
            <person name="Lipzen A."/>
            <person name="Lundell T."/>
            <person name="Morin E."/>
            <person name="Murat C."/>
            <person name="Riley R."/>
            <person name="Ohm R."/>
            <person name="Sun H."/>
            <person name="Tunlid A."/>
            <person name="Henrissat B."/>
            <person name="Grigoriev I.V."/>
            <person name="Hibbett D.S."/>
            <person name="Martin F."/>
        </authorList>
    </citation>
    <scope>NUCLEOTIDE SEQUENCE [LARGE SCALE GENOMIC DNA]</scope>
    <source>
        <strain evidence="1 2">SS14</strain>
    </source>
</reference>
<proteinExistence type="predicted"/>
<dbReference type="Proteomes" id="UP000054279">
    <property type="component" value="Unassembled WGS sequence"/>
</dbReference>
<protein>
    <submittedName>
        <fullName evidence="1">Uncharacterized protein</fullName>
    </submittedName>
</protein>
<dbReference type="HOGENOM" id="CLU_118208_0_0_1"/>
<organism evidence="1 2">
    <name type="scientific">Sphaerobolus stellatus (strain SS14)</name>
    <dbReference type="NCBI Taxonomy" id="990650"/>
    <lineage>
        <taxon>Eukaryota</taxon>
        <taxon>Fungi</taxon>
        <taxon>Dikarya</taxon>
        <taxon>Basidiomycota</taxon>
        <taxon>Agaricomycotina</taxon>
        <taxon>Agaricomycetes</taxon>
        <taxon>Phallomycetidae</taxon>
        <taxon>Geastrales</taxon>
        <taxon>Sphaerobolaceae</taxon>
        <taxon>Sphaerobolus</taxon>
    </lineage>
</organism>
<keyword evidence="2" id="KW-1185">Reference proteome</keyword>
<dbReference type="EMBL" id="KN837171">
    <property type="protein sequence ID" value="KIJ37158.1"/>
    <property type="molecule type" value="Genomic_DNA"/>
</dbReference>
<sequence>MLRAHGDIFHKCTVAKVLLDQDDAEPLELQLQLEKISNDCLTVLAAMEESEYDILPVEWIKDAAQCLGALAKGLSVAWATARNSEPGTIHKVQPFIVAHTGKRGRPRKELNLEFLQEAMSAKHGIIIERPAKTLGIHRNTLRTHMKKFNVSKMFDDISAHDLDIVAKIENRL</sequence>
<dbReference type="AlphaFoldDB" id="A0A0C9U2S8"/>